<keyword evidence="4" id="KW-1185">Reference proteome</keyword>
<gene>
    <name evidence="3" type="ORF">HKI87_09g56930</name>
</gene>
<dbReference type="AlphaFoldDB" id="A0AAX4PD87"/>
<keyword evidence="2" id="KW-0812">Transmembrane</keyword>
<proteinExistence type="predicted"/>
<dbReference type="Gene3D" id="1.25.40.10">
    <property type="entry name" value="Tetratricopeptide repeat domain"/>
    <property type="match status" value="1"/>
</dbReference>
<name>A0AAX4PD87_9CHLO</name>
<accession>A0AAX4PD87</accession>
<dbReference type="Pfam" id="PF13181">
    <property type="entry name" value="TPR_8"/>
    <property type="match status" value="1"/>
</dbReference>
<dbReference type="EMBL" id="CP151509">
    <property type="protein sequence ID" value="WZN64139.1"/>
    <property type="molecule type" value="Genomic_DNA"/>
</dbReference>
<keyword evidence="2" id="KW-0472">Membrane</keyword>
<dbReference type="InterPro" id="IPR011990">
    <property type="entry name" value="TPR-like_helical_dom_sf"/>
</dbReference>
<keyword evidence="2" id="KW-1133">Transmembrane helix</keyword>
<organism evidence="3 4">
    <name type="scientific">Chloropicon roscoffensis</name>
    <dbReference type="NCBI Taxonomy" id="1461544"/>
    <lineage>
        <taxon>Eukaryota</taxon>
        <taxon>Viridiplantae</taxon>
        <taxon>Chlorophyta</taxon>
        <taxon>Chloropicophyceae</taxon>
        <taxon>Chloropicales</taxon>
        <taxon>Chloropicaceae</taxon>
        <taxon>Chloropicon</taxon>
    </lineage>
</organism>
<dbReference type="Proteomes" id="UP001472866">
    <property type="component" value="Chromosome 09"/>
</dbReference>
<feature type="region of interest" description="Disordered" evidence="1">
    <location>
        <begin position="67"/>
        <end position="101"/>
    </location>
</feature>
<protein>
    <submittedName>
        <fullName evidence="3">TPR_REGION domain-containing protein</fullName>
    </submittedName>
</protein>
<evidence type="ECO:0000256" key="2">
    <source>
        <dbReference type="SAM" id="Phobius"/>
    </source>
</evidence>
<evidence type="ECO:0000256" key="1">
    <source>
        <dbReference type="SAM" id="MobiDB-lite"/>
    </source>
</evidence>
<evidence type="ECO:0000313" key="4">
    <source>
        <dbReference type="Proteomes" id="UP001472866"/>
    </source>
</evidence>
<dbReference type="SUPFAM" id="SSF48452">
    <property type="entry name" value="TPR-like"/>
    <property type="match status" value="1"/>
</dbReference>
<dbReference type="InterPro" id="IPR019734">
    <property type="entry name" value="TPR_rpt"/>
</dbReference>
<sequence>MGKSITVVIAAPFAPASLGLALVSALPRWRVDAFGGGRYVSVVPLLLVSYFVSLAALLLLDTGNRKEHKGKDDDAMPPQAKVHPLQAVPDAPTGAAKPRRRDSLAGLGHDELVDRSALAERELDVRRAWELLHLAHNLDPECHSTRLQLCKVRCDLGFLIFDVSNGGPMTRFFECREGETAEAATKLVTSALAGARDLVSGRPDCHQARTLLALCIGRSILVETKNRRKVHLAKEMHDAAMAAVSLNSEDDQAHFMLARWHNDIASLPGVLKTLVRFVYGTGLKGSFERAVECSKTAIALNPGNLVNKVELGRAYTGLGNLESAKRVYEQVLDLEVLDVNSALYKQIALDDIGRMERGEPVGSLARPWWAVG</sequence>
<reference evidence="3 4" key="1">
    <citation type="submission" date="2024-03" db="EMBL/GenBank/DDBJ databases">
        <title>Complete genome sequence of the green alga Chloropicon roscoffensis RCC1871.</title>
        <authorList>
            <person name="Lemieux C."/>
            <person name="Pombert J.-F."/>
            <person name="Otis C."/>
            <person name="Turmel M."/>
        </authorList>
    </citation>
    <scope>NUCLEOTIDE SEQUENCE [LARGE SCALE GENOMIC DNA]</scope>
    <source>
        <strain evidence="3 4">RCC1871</strain>
    </source>
</reference>
<evidence type="ECO:0000313" key="3">
    <source>
        <dbReference type="EMBL" id="WZN64139.1"/>
    </source>
</evidence>
<feature type="transmembrane region" description="Helical" evidence="2">
    <location>
        <begin position="41"/>
        <end position="60"/>
    </location>
</feature>